<proteinExistence type="predicted"/>
<dbReference type="Proteomes" id="UP000234857">
    <property type="component" value="Unassembled WGS sequence"/>
</dbReference>
<dbReference type="EMBL" id="PKTG01000033">
    <property type="protein sequence ID" value="PLX19379.1"/>
    <property type="molecule type" value="Genomic_DNA"/>
</dbReference>
<name>A0A2N5ZL35_MUIH1</name>
<organism evidence="1 2">
    <name type="scientific">Muiribacterium halophilum</name>
    <dbReference type="NCBI Taxonomy" id="2053465"/>
    <lineage>
        <taxon>Bacteria</taxon>
        <taxon>Candidatus Muiribacteriota</taxon>
        <taxon>Candidatus Muiribacteriia</taxon>
        <taxon>Candidatus Muiribacteriales</taxon>
        <taxon>Candidatus Muiribacteriaceae</taxon>
        <taxon>Candidatus Muiribacterium</taxon>
    </lineage>
</organism>
<comment type="caution">
    <text evidence="1">The sequence shown here is derived from an EMBL/GenBank/DDBJ whole genome shotgun (WGS) entry which is preliminary data.</text>
</comment>
<evidence type="ECO:0000313" key="1">
    <source>
        <dbReference type="EMBL" id="PLX19379.1"/>
    </source>
</evidence>
<accession>A0A2N5ZL35</accession>
<evidence type="ECO:0000313" key="2">
    <source>
        <dbReference type="Proteomes" id="UP000234857"/>
    </source>
</evidence>
<dbReference type="AlphaFoldDB" id="A0A2N5ZL35"/>
<gene>
    <name evidence="1" type="ORF">C0601_02080</name>
</gene>
<sequence>MIWILYEKKYKHFVEPYILALFSSSRKKIGLVPLEREYLLDKSKEDVMRFPEDFTNINTEELELNRFDYSILPDHGIENAYHANVFSQERKGRLYLDTSNVKDTSLPEIYNRLPVIKRTKNDILNDMHEMEKRFFVKNFIVYTDNPENIQIENFKDLYKVEVKTN</sequence>
<reference evidence="1 2" key="1">
    <citation type="submission" date="2017-11" db="EMBL/GenBank/DDBJ databases">
        <title>Genome-resolved metagenomics identifies genetic mobility, metabolic interactions, and unexpected diversity in perchlorate-reducing communities.</title>
        <authorList>
            <person name="Barnum T.P."/>
            <person name="Figueroa I.A."/>
            <person name="Carlstrom C.I."/>
            <person name="Lucas L.N."/>
            <person name="Engelbrektson A.L."/>
            <person name="Coates J.D."/>
        </authorList>
    </citation>
    <scope>NUCLEOTIDE SEQUENCE [LARGE SCALE GENOMIC DNA]</scope>
    <source>
        <strain evidence="1">BM706</strain>
    </source>
</reference>
<protein>
    <submittedName>
        <fullName evidence="1">Uncharacterized protein</fullName>
    </submittedName>
</protein>